<evidence type="ECO:0000313" key="1">
    <source>
        <dbReference type="EMBL" id="KFD53569.1"/>
    </source>
</evidence>
<keyword evidence="3" id="KW-1185">Reference proteome</keyword>
<evidence type="ECO:0000313" key="3">
    <source>
        <dbReference type="Proteomes" id="UP000030764"/>
    </source>
</evidence>
<dbReference type="Proteomes" id="UP000030758">
    <property type="component" value="Unassembled WGS sequence"/>
</dbReference>
<proteinExistence type="predicted"/>
<accession>A0A085M8M3</accession>
<evidence type="ECO:0000313" key="2">
    <source>
        <dbReference type="EMBL" id="KFD69658.1"/>
    </source>
</evidence>
<gene>
    <name evidence="1" type="ORF">M513_05485</name>
    <name evidence="2" type="ORF">M514_05485</name>
</gene>
<reference evidence="1 3" key="1">
    <citation type="journal article" date="2014" name="Nat. Genet.">
        <title>Genome and transcriptome of the porcine whipworm Trichuris suis.</title>
        <authorList>
            <person name="Jex A.R."/>
            <person name="Nejsum P."/>
            <person name="Schwarz E.M."/>
            <person name="Hu L."/>
            <person name="Young N.D."/>
            <person name="Hall R.S."/>
            <person name="Korhonen P.K."/>
            <person name="Liao S."/>
            <person name="Thamsborg S."/>
            <person name="Xia J."/>
            <person name="Xu P."/>
            <person name="Wang S."/>
            <person name="Scheerlinck J.P."/>
            <person name="Hofmann A."/>
            <person name="Sternberg P.W."/>
            <person name="Wang J."/>
            <person name="Gasser R.B."/>
        </authorList>
    </citation>
    <scope>NUCLEOTIDE SEQUENCE [LARGE SCALE GENOMIC DNA]</scope>
    <source>
        <strain evidence="2">DCEP-RM93F</strain>
        <strain evidence="1">DCEP-RM93M</strain>
    </source>
</reference>
<dbReference type="AlphaFoldDB" id="A0A085M8M3"/>
<sequence>MRIMEKRMINAQRGTYSIFVRKTGSLTTANYSSLLRMLQARTKGTVPDLSEPSSRNFSTSKVRLDDFAFEASRMAKALFIQRCCCRRVDSVNTPYVKTYMQIPRVLRRLLLVYMDHGFESSQAKKITYQTRATNMNDI</sequence>
<dbReference type="EMBL" id="KL367493">
    <property type="protein sequence ID" value="KFD69658.1"/>
    <property type="molecule type" value="Genomic_DNA"/>
</dbReference>
<name>A0A085M8M3_9BILA</name>
<dbReference type="EMBL" id="KL363215">
    <property type="protein sequence ID" value="KFD53569.1"/>
    <property type="molecule type" value="Genomic_DNA"/>
</dbReference>
<organism evidence="1 3">
    <name type="scientific">Trichuris suis</name>
    <name type="common">pig whipworm</name>
    <dbReference type="NCBI Taxonomy" id="68888"/>
    <lineage>
        <taxon>Eukaryota</taxon>
        <taxon>Metazoa</taxon>
        <taxon>Ecdysozoa</taxon>
        <taxon>Nematoda</taxon>
        <taxon>Enoplea</taxon>
        <taxon>Dorylaimia</taxon>
        <taxon>Trichinellida</taxon>
        <taxon>Trichuridae</taxon>
        <taxon>Trichuris</taxon>
    </lineage>
</organism>
<protein>
    <submittedName>
        <fullName evidence="1">Uncharacterized protein</fullName>
    </submittedName>
</protein>
<dbReference type="Proteomes" id="UP000030764">
    <property type="component" value="Unassembled WGS sequence"/>
</dbReference>